<dbReference type="SMART" id="SM00922">
    <property type="entry name" value="MR_MLE"/>
    <property type="match status" value="1"/>
</dbReference>
<dbReference type="AlphaFoldDB" id="A0A5C8P5P1"/>
<dbReference type="Gene3D" id="3.30.390.10">
    <property type="entry name" value="Enolase-like, N-terminal domain"/>
    <property type="match status" value="1"/>
</dbReference>
<keyword evidence="2" id="KW-0479">Metal-binding</keyword>
<name>A0A5C8P5P1_9BURK</name>
<proteinExistence type="predicted"/>
<reference evidence="5 6" key="1">
    <citation type="submission" date="2019-06" db="EMBL/GenBank/DDBJ databases">
        <title>Quisquiliibacterium sp. nov., isolated from a maize field.</title>
        <authorList>
            <person name="Lin S.-Y."/>
            <person name="Tsai C.-F."/>
            <person name="Young C.-C."/>
        </authorList>
    </citation>
    <scope>NUCLEOTIDE SEQUENCE [LARGE SCALE GENOMIC DNA]</scope>
    <source>
        <strain evidence="5 6">CC-CFT501</strain>
    </source>
</reference>
<dbReference type="GO" id="GO:0016836">
    <property type="term" value="F:hydro-lyase activity"/>
    <property type="evidence" value="ECO:0007669"/>
    <property type="project" value="TreeGrafter"/>
</dbReference>
<sequence>MARIESIETGHFRIAPETEIADSTHGDIRAFELNTVRIRDADGAQGFGYTFTVGRNGAAIAATLRVEIAELLRGREADDIARRWHECWWALHYGGRGGAAVLALSAADIALWDLKARRAALPLWNLLGGFDPAVPCYAGGIDLQLDVGALIAQTERNLARGFRAIKMKVGRDRLSEDVERVRAMRGHLGADFPLMVDANMKWGIDEAIRAARALQPFEPLWLEEPIVPDDPAGHARVLREGGLPIAAGENLRSVWEFRQLIAAGGVSFPEPDVTNCGGVTAFMKIAHLAEAFNLPVTSHGAHEVTVHLLAACPNRSWLEAHGFGLERFVAEPLRIVDGKAIAPDRPGHGIELDWDALARCRA</sequence>
<dbReference type="InterPro" id="IPR046945">
    <property type="entry name" value="RHMD-like"/>
</dbReference>
<dbReference type="InterPro" id="IPR029017">
    <property type="entry name" value="Enolase-like_N"/>
</dbReference>
<dbReference type="PANTHER" id="PTHR13794:SF58">
    <property type="entry name" value="MITOCHONDRIAL ENOLASE SUPERFAMILY MEMBER 1"/>
    <property type="match status" value="1"/>
</dbReference>
<evidence type="ECO:0000256" key="1">
    <source>
        <dbReference type="ARBA" id="ARBA00001946"/>
    </source>
</evidence>
<dbReference type="PROSITE" id="PS00909">
    <property type="entry name" value="MR_MLE_2"/>
    <property type="match status" value="1"/>
</dbReference>
<keyword evidence="3" id="KW-0460">Magnesium</keyword>
<dbReference type="Pfam" id="PF13378">
    <property type="entry name" value="MR_MLE_C"/>
    <property type="match status" value="1"/>
</dbReference>
<dbReference type="InterPro" id="IPR018110">
    <property type="entry name" value="Mandel_Rmase/mucon_lact_enz_CS"/>
</dbReference>
<dbReference type="GO" id="GO:0019388">
    <property type="term" value="P:galactose catabolic process"/>
    <property type="evidence" value="ECO:0007669"/>
    <property type="project" value="InterPro"/>
</dbReference>
<organism evidence="5 6">
    <name type="scientific">Zeimonas arvi</name>
    <dbReference type="NCBI Taxonomy" id="2498847"/>
    <lineage>
        <taxon>Bacteria</taxon>
        <taxon>Pseudomonadati</taxon>
        <taxon>Pseudomonadota</taxon>
        <taxon>Betaproteobacteria</taxon>
        <taxon>Burkholderiales</taxon>
        <taxon>Burkholderiaceae</taxon>
        <taxon>Zeimonas</taxon>
    </lineage>
</organism>
<gene>
    <name evidence="5" type="ORF">FHP08_04050</name>
</gene>
<dbReference type="SFLD" id="SFLDS00001">
    <property type="entry name" value="Enolase"/>
    <property type="match status" value="1"/>
</dbReference>
<dbReference type="GO" id="GO:0009063">
    <property type="term" value="P:amino acid catabolic process"/>
    <property type="evidence" value="ECO:0007669"/>
    <property type="project" value="InterPro"/>
</dbReference>
<evidence type="ECO:0000256" key="2">
    <source>
        <dbReference type="ARBA" id="ARBA00022723"/>
    </source>
</evidence>
<dbReference type="GO" id="GO:0000287">
    <property type="term" value="F:magnesium ion binding"/>
    <property type="evidence" value="ECO:0007669"/>
    <property type="project" value="TreeGrafter"/>
</dbReference>
<dbReference type="PANTHER" id="PTHR13794">
    <property type="entry name" value="ENOLASE SUPERFAMILY, MANDELATE RACEMASE"/>
    <property type="match status" value="1"/>
</dbReference>
<dbReference type="EMBL" id="VDUY01000001">
    <property type="protein sequence ID" value="TXL68860.1"/>
    <property type="molecule type" value="Genomic_DNA"/>
</dbReference>
<comment type="cofactor">
    <cofactor evidence="1">
        <name>Mg(2+)</name>
        <dbReference type="ChEBI" id="CHEBI:18420"/>
    </cofactor>
</comment>
<dbReference type="Pfam" id="PF02746">
    <property type="entry name" value="MR_MLE_N"/>
    <property type="match status" value="1"/>
</dbReference>
<dbReference type="Proteomes" id="UP000321548">
    <property type="component" value="Unassembled WGS sequence"/>
</dbReference>
<comment type="caution">
    <text evidence="5">The sequence shown here is derived from an EMBL/GenBank/DDBJ whole genome shotgun (WGS) entry which is preliminary data.</text>
</comment>
<evidence type="ECO:0000256" key="3">
    <source>
        <dbReference type="ARBA" id="ARBA00022842"/>
    </source>
</evidence>
<dbReference type="RefSeq" id="WP_147702995.1">
    <property type="nucleotide sequence ID" value="NZ_VDUY01000001.1"/>
</dbReference>
<keyword evidence="6" id="KW-1185">Reference proteome</keyword>
<dbReference type="OrthoDB" id="8609034at2"/>
<evidence type="ECO:0000259" key="4">
    <source>
        <dbReference type="SMART" id="SM00922"/>
    </source>
</evidence>
<dbReference type="GO" id="GO:0016853">
    <property type="term" value="F:isomerase activity"/>
    <property type="evidence" value="ECO:0007669"/>
    <property type="project" value="InterPro"/>
</dbReference>
<dbReference type="SUPFAM" id="SSF54826">
    <property type="entry name" value="Enolase N-terminal domain-like"/>
    <property type="match status" value="1"/>
</dbReference>
<dbReference type="Gene3D" id="3.20.20.120">
    <property type="entry name" value="Enolase-like C-terminal domain"/>
    <property type="match status" value="1"/>
</dbReference>
<accession>A0A5C8P5P1</accession>
<dbReference type="InterPro" id="IPR013341">
    <property type="entry name" value="Mandelate_racemase_N_dom"/>
</dbReference>
<evidence type="ECO:0000313" key="5">
    <source>
        <dbReference type="EMBL" id="TXL68860.1"/>
    </source>
</evidence>
<dbReference type="InterPro" id="IPR036849">
    <property type="entry name" value="Enolase-like_C_sf"/>
</dbReference>
<dbReference type="InterPro" id="IPR013342">
    <property type="entry name" value="Mandelate_racemase_C"/>
</dbReference>
<dbReference type="SFLD" id="SFLDG00179">
    <property type="entry name" value="mandelate_racemase"/>
    <property type="match status" value="1"/>
</dbReference>
<dbReference type="SFLD" id="SFLDF00557">
    <property type="entry name" value="3_6-anhydro-alpha-L-galactonat"/>
    <property type="match status" value="1"/>
</dbReference>
<protein>
    <submittedName>
        <fullName evidence="5">Mandelate racemase/muconate lactonizing enzyme family protein</fullName>
    </submittedName>
</protein>
<dbReference type="InterPro" id="IPR034382">
    <property type="entry name" value="AHGA_cycloisomerase"/>
</dbReference>
<dbReference type="CDD" id="cd03316">
    <property type="entry name" value="MR_like"/>
    <property type="match status" value="1"/>
</dbReference>
<evidence type="ECO:0000313" key="6">
    <source>
        <dbReference type="Proteomes" id="UP000321548"/>
    </source>
</evidence>
<dbReference type="InterPro" id="IPR029065">
    <property type="entry name" value="Enolase_C-like"/>
</dbReference>
<dbReference type="SUPFAM" id="SSF51604">
    <property type="entry name" value="Enolase C-terminal domain-like"/>
    <property type="match status" value="1"/>
</dbReference>
<feature type="domain" description="Mandelate racemase/muconate lactonizing enzyme C-terminal" evidence="4">
    <location>
        <begin position="147"/>
        <end position="244"/>
    </location>
</feature>